<dbReference type="Pfam" id="PF05621">
    <property type="entry name" value="TniB"/>
    <property type="match status" value="1"/>
</dbReference>
<dbReference type="SUPFAM" id="SSF52540">
    <property type="entry name" value="P-loop containing nucleoside triphosphate hydrolases"/>
    <property type="match status" value="1"/>
</dbReference>
<sequence length="303" mass="34551">MSRINEKREAFLDTIIEHPAFGQALDAIKRIHANRGPRAKGTIVYGDSGVGKTTLIDEYLMENPRVEERDRTRIPVVKIETHSGQTDKMIVQEVLHALNWPYPSTATMPKLFALMKKAFKELGVELVFFDEFQEVLPQKTKEFPQIVRFIKRAMNETGVPWILVGTDQVQSTLELGGNQMRRRFKGAYHLRAFSIRSREDYLVFRDYIDLLQQALPFHCKHLTEENNLLRLYCATLGVPGFIANLLDELIDFQKDDEVITLDHLAQAHQRAFVGSGDTTAGAFLSQNPFLLPIAKVKEIAGRL</sequence>
<dbReference type="RefSeq" id="WP_310966379.1">
    <property type="nucleotide sequence ID" value="NZ_JAVMBO010000016.1"/>
</dbReference>
<reference evidence="1" key="1">
    <citation type="submission" date="2023-09" db="EMBL/GenBank/DDBJ databases">
        <title>Marinobacter sediminicola sp. nov. and Marinobacter maritimum sp. nov., isolated from marine sediment.</title>
        <authorList>
            <person name="An J."/>
        </authorList>
    </citation>
    <scope>NUCLEOTIDE SEQUENCE</scope>
    <source>
        <strain evidence="1">F60267</strain>
    </source>
</reference>
<evidence type="ECO:0000313" key="2">
    <source>
        <dbReference type="Proteomes" id="UP001267407"/>
    </source>
</evidence>
<dbReference type="EMBL" id="JAVMBO010000016">
    <property type="protein sequence ID" value="MDS1310738.1"/>
    <property type="molecule type" value="Genomic_DNA"/>
</dbReference>
<dbReference type="Gene3D" id="3.40.50.300">
    <property type="entry name" value="P-loop containing nucleotide triphosphate hydrolases"/>
    <property type="match status" value="1"/>
</dbReference>
<name>A0ABU2HIZ9_9GAMM</name>
<keyword evidence="2" id="KW-1185">Reference proteome</keyword>
<accession>A0ABU2HIZ9</accession>
<protein>
    <submittedName>
        <fullName evidence="1">TniB family NTP-binding protein</fullName>
    </submittedName>
</protein>
<dbReference type="Proteomes" id="UP001267407">
    <property type="component" value="Unassembled WGS sequence"/>
</dbReference>
<dbReference type="InterPro" id="IPR008868">
    <property type="entry name" value="TniB"/>
</dbReference>
<organism evidence="1 2">
    <name type="scientific">Marinobacter xiaoshiensis</name>
    <dbReference type="NCBI Taxonomy" id="3073652"/>
    <lineage>
        <taxon>Bacteria</taxon>
        <taxon>Pseudomonadati</taxon>
        <taxon>Pseudomonadota</taxon>
        <taxon>Gammaproteobacteria</taxon>
        <taxon>Pseudomonadales</taxon>
        <taxon>Marinobacteraceae</taxon>
        <taxon>Marinobacter</taxon>
    </lineage>
</organism>
<proteinExistence type="predicted"/>
<evidence type="ECO:0000313" key="1">
    <source>
        <dbReference type="EMBL" id="MDS1310738.1"/>
    </source>
</evidence>
<gene>
    <name evidence="1" type="ORF">RKA07_11620</name>
</gene>
<dbReference type="InterPro" id="IPR027417">
    <property type="entry name" value="P-loop_NTPase"/>
</dbReference>
<comment type="caution">
    <text evidence="1">The sequence shown here is derived from an EMBL/GenBank/DDBJ whole genome shotgun (WGS) entry which is preliminary data.</text>
</comment>